<evidence type="ECO:0000313" key="2">
    <source>
        <dbReference type="Proteomes" id="UP000283210"/>
    </source>
</evidence>
<keyword evidence="2" id="KW-1185">Reference proteome</keyword>
<name>A0A3S2MQX6_ORYJA</name>
<organism evidence="1 2">
    <name type="scientific">Oryzias javanicus</name>
    <name type="common">Javanese ricefish</name>
    <name type="synonym">Aplocheilus javanicus</name>
    <dbReference type="NCBI Taxonomy" id="123683"/>
    <lineage>
        <taxon>Eukaryota</taxon>
        <taxon>Metazoa</taxon>
        <taxon>Chordata</taxon>
        <taxon>Craniata</taxon>
        <taxon>Vertebrata</taxon>
        <taxon>Euteleostomi</taxon>
        <taxon>Actinopterygii</taxon>
        <taxon>Neopterygii</taxon>
        <taxon>Teleostei</taxon>
        <taxon>Neoteleostei</taxon>
        <taxon>Acanthomorphata</taxon>
        <taxon>Ovalentaria</taxon>
        <taxon>Atherinomorphae</taxon>
        <taxon>Beloniformes</taxon>
        <taxon>Adrianichthyidae</taxon>
        <taxon>Oryziinae</taxon>
        <taxon>Oryzias</taxon>
    </lineage>
</organism>
<reference evidence="1 2" key="1">
    <citation type="submission" date="2018-11" db="EMBL/GenBank/DDBJ databases">
        <authorList>
            <person name="Lopez-Roques C."/>
            <person name="Donnadieu C."/>
            <person name="Bouchez O."/>
            <person name="Klopp C."/>
            <person name="Cabau C."/>
            <person name="Zahm M."/>
        </authorList>
    </citation>
    <scope>NUCLEOTIDE SEQUENCE [LARGE SCALE GENOMIC DNA]</scope>
    <source>
        <strain evidence="1">RS831</strain>
        <tissue evidence="1">Whole body</tissue>
    </source>
</reference>
<accession>A0A3S2MQX6</accession>
<sequence length="72" mass="7893">MIQLNPFGERISSFFHKNILIPIAAGDLVFIHTGDLLLVWKRGEDGGQMNRESLGVHRDSLSTMGAPCLSAL</sequence>
<dbReference type="AlphaFoldDB" id="A0A3S2MQX6"/>
<evidence type="ECO:0000313" key="1">
    <source>
        <dbReference type="EMBL" id="RVE64735.1"/>
    </source>
</evidence>
<proteinExistence type="predicted"/>
<dbReference type="Proteomes" id="UP000283210">
    <property type="component" value="Chromosome 13"/>
</dbReference>
<protein>
    <submittedName>
        <fullName evidence="1">Uncharacterized protein</fullName>
    </submittedName>
</protein>
<gene>
    <name evidence="1" type="ORF">OJAV_G00128460</name>
</gene>
<dbReference type="EMBL" id="CM012449">
    <property type="protein sequence ID" value="RVE64735.1"/>
    <property type="molecule type" value="Genomic_DNA"/>
</dbReference>
<reference evidence="1 2" key="2">
    <citation type="submission" date="2019-01" db="EMBL/GenBank/DDBJ databases">
        <title>A chromosome length genome reference of the Java medaka (oryzias javanicus).</title>
        <authorList>
            <person name="Herpin A."/>
            <person name="Takehana Y."/>
            <person name="Naruse K."/>
            <person name="Ansai S."/>
            <person name="Kawaguchi M."/>
        </authorList>
    </citation>
    <scope>NUCLEOTIDE SEQUENCE [LARGE SCALE GENOMIC DNA]</scope>
    <source>
        <strain evidence="1">RS831</strain>
        <tissue evidence="1">Whole body</tissue>
    </source>
</reference>